<dbReference type="PANTHER" id="PTHR46320:SF1">
    <property type="entry name" value="GLYCEROPHOSPHODIESTER PHOSPHODIESTERASE 1"/>
    <property type="match status" value="1"/>
</dbReference>
<dbReference type="Proteomes" id="UP001255246">
    <property type="component" value="Unassembled WGS sequence"/>
</dbReference>
<gene>
    <name evidence="2" type="ORF">RM706_05200</name>
</gene>
<evidence type="ECO:0000313" key="3">
    <source>
        <dbReference type="Proteomes" id="UP001255246"/>
    </source>
</evidence>
<sequence length="318" mass="36494">MKHPISIIFFLCFLTFSSCKKEVKSSQITQIREEVTKTEKTVAPIAALISNLEDSKDNQVIVVAHRGDWRNAPENSLQAIENCIKMGVDMVEIDIRETKDGQLVLMHDETIDRTTTGSGKISDLTWEYLQTLQLRDGIGHETPHKIPTLEEALNLCKDKILVNLDKSYSIFDKCFQIIEKTGTQNQVVIKGAIPYQQVKSEFGTYLDNVFFMPIVRLKEPNSREIVDSYLDSLQPVAFEFTVPQDTIKMIEYFDDIREAGSSVWVNSLWPPHNGGHDDEKAVLDPTIYDWFIENDIDIIQTDRPKLLIEYLRSKELHK</sequence>
<dbReference type="InterPro" id="IPR017946">
    <property type="entry name" value="PLC-like_Pdiesterase_TIM-brl"/>
</dbReference>
<keyword evidence="3" id="KW-1185">Reference proteome</keyword>
<dbReference type="EMBL" id="JAVRHR010000001">
    <property type="protein sequence ID" value="MDT0606411.1"/>
    <property type="molecule type" value="Genomic_DNA"/>
</dbReference>
<dbReference type="InterPro" id="IPR030395">
    <property type="entry name" value="GP_PDE_dom"/>
</dbReference>
<protein>
    <submittedName>
        <fullName evidence="2">Glycerophosphodiester phosphodiesterase family protein</fullName>
    </submittedName>
</protein>
<feature type="domain" description="GP-PDE" evidence="1">
    <location>
        <begin position="60"/>
        <end position="318"/>
    </location>
</feature>
<dbReference type="InterPro" id="IPR032160">
    <property type="entry name" value="DUF4996"/>
</dbReference>
<comment type="caution">
    <text evidence="2">The sequence shown here is derived from an EMBL/GenBank/DDBJ whole genome shotgun (WGS) entry which is preliminary data.</text>
</comment>
<dbReference type="Pfam" id="PF03009">
    <property type="entry name" value="GDPD"/>
    <property type="match status" value="1"/>
</dbReference>
<dbReference type="PANTHER" id="PTHR46320">
    <property type="entry name" value="GLYCEROPHOSPHODIESTER PHOSPHODIESTERASE 1"/>
    <property type="match status" value="1"/>
</dbReference>
<accession>A0ABU3A8B4</accession>
<dbReference type="SUPFAM" id="SSF51695">
    <property type="entry name" value="PLC-like phosphodiesterases"/>
    <property type="match status" value="1"/>
</dbReference>
<name>A0ABU3A8B4_9FLAO</name>
<organism evidence="2 3">
    <name type="scientific">Croceitalea rosinachiae</name>
    <dbReference type="NCBI Taxonomy" id="3075596"/>
    <lineage>
        <taxon>Bacteria</taxon>
        <taxon>Pseudomonadati</taxon>
        <taxon>Bacteroidota</taxon>
        <taxon>Flavobacteriia</taxon>
        <taxon>Flavobacteriales</taxon>
        <taxon>Flavobacteriaceae</taxon>
        <taxon>Croceitalea</taxon>
    </lineage>
</organism>
<reference evidence="2 3" key="1">
    <citation type="submission" date="2023-09" db="EMBL/GenBank/DDBJ databases">
        <authorList>
            <person name="Rey-Velasco X."/>
        </authorList>
    </citation>
    <scope>NUCLEOTIDE SEQUENCE [LARGE SCALE GENOMIC DNA]</scope>
    <source>
        <strain evidence="2 3">F388</strain>
    </source>
</reference>
<dbReference type="PROSITE" id="PS51704">
    <property type="entry name" value="GP_PDE"/>
    <property type="match status" value="1"/>
</dbReference>
<evidence type="ECO:0000259" key="1">
    <source>
        <dbReference type="PROSITE" id="PS51704"/>
    </source>
</evidence>
<dbReference type="Pfam" id="PF16387">
    <property type="entry name" value="DUF4996"/>
    <property type="match status" value="1"/>
</dbReference>
<dbReference type="RefSeq" id="WP_311349966.1">
    <property type="nucleotide sequence ID" value="NZ_JAVRHR010000001.1"/>
</dbReference>
<dbReference type="Gene3D" id="3.20.20.190">
    <property type="entry name" value="Phosphatidylinositol (PI) phosphodiesterase"/>
    <property type="match status" value="1"/>
</dbReference>
<dbReference type="PROSITE" id="PS51257">
    <property type="entry name" value="PROKAR_LIPOPROTEIN"/>
    <property type="match status" value="1"/>
</dbReference>
<proteinExistence type="predicted"/>
<evidence type="ECO:0000313" key="2">
    <source>
        <dbReference type="EMBL" id="MDT0606411.1"/>
    </source>
</evidence>
<dbReference type="CDD" id="cd08566">
    <property type="entry name" value="GDPD_AtGDE_like"/>
    <property type="match status" value="1"/>
</dbReference>